<feature type="transmembrane region" description="Helical" evidence="2">
    <location>
        <begin position="171"/>
        <end position="197"/>
    </location>
</feature>
<feature type="region of interest" description="Disordered" evidence="1">
    <location>
        <begin position="129"/>
        <end position="163"/>
    </location>
</feature>
<feature type="compositionally biased region" description="Polar residues" evidence="1">
    <location>
        <begin position="236"/>
        <end position="247"/>
    </location>
</feature>
<protein>
    <submittedName>
        <fullName evidence="3">Uncharacterized protein</fullName>
    </submittedName>
</protein>
<keyword evidence="2" id="KW-1133">Transmembrane helix</keyword>
<dbReference type="Proteomes" id="UP000507470">
    <property type="component" value="Unassembled WGS sequence"/>
</dbReference>
<evidence type="ECO:0000313" key="3">
    <source>
        <dbReference type="EMBL" id="CAC5420119.1"/>
    </source>
</evidence>
<keyword evidence="4" id="KW-1185">Reference proteome</keyword>
<reference evidence="3 4" key="1">
    <citation type="submission" date="2020-06" db="EMBL/GenBank/DDBJ databases">
        <authorList>
            <person name="Li R."/>
            <person name="Bekaert M."/>
        </authorList>
    </citation>
    <scope>NUCLEOTIDE SEQUENCE [LARGE SCALE GENOMIC DNA]</scope>
    <source>
        <strain evidence="4">wild</strain>
    </source>
</reference>
<dbReference type="EMBL" id="CACVKT020009075">
    <property type="protein sequence ID" value="CAC5420119.1"/>
    <property type="molecule type" value="Genomic_DNA"/>
</dbReference>
<evidence type="ECO:0000256" key="2">
    <source>
        <dbReference type="SAM" id="Phobius"/>
    </source>
</evidence>
<proteinExistence type="predicted"/>
<accession>A0A6J8EHE6</accession>
<name>A0A6J8EHE6_MYTCO</name>
<sequence>MFNKGKETKSNWKDAFNSCTCGNLANYGTVMGKINEPQFSANFWLSNTRRWTRIKGTSFSSRIENTSPSLRSKIFQGLTISEYSASLRSTFSSRFVSSTPTPKKTMSRSKVVDLRSTFSSQFMSTTPAMKKTTGRHKVVQETTSSSPDLKETASPDLVESSSTDLPGKDGVSAIVIIAIVAATILIVIFILVTVVVCRRKKNTQVPISNESLAMVGKEVVYAQVNKPTTVKREKSASSQKSQPTASDDTYDHMDHCRLSQTHNPTESNYDTMRNIANSGEEENNYDHVPGTKMEPERFVVDGASNYSHVEVEFHEVKDI</sequence>
<organism evidence="3 4">
    <name type="scientific">Mytilus coruscus</name>
    <name type="common">Sea mussel</name>
    <dbReference type="NCBI Taxonomy" id="42192"/>
    <lineage>
        <taxon>Eukaryota</taxon>
        <taxon>Metazoa</taxon>
        <taxon>Spiralia</taxon>
        <taxon>Lophotrochozoa</taxon>
        <taxon>Mollusca</taxon>
        <taxon>Bivalvia</taxon>
        <taxon>Autobranchia</taxon>
        <taxon>Pteriomorphia</taxon>
        <taxon>Mytilida</taxon>
        <taxon>Mytiloidea</taxon>
        <taxon>Mytilidae</taxon>
        <taxon>Mytilinae</taxon>
        <taxon>Mytilus</taxon>
    </lineage>
</organism>
<feature type="region of interest" description="Disordered" evidence="1">
    <location>
        <begin position="229"/>
        <end position="251"/>
    </location>
</feature>
<gene>
    <name evidence="3" type="ORF">MCOR_52382</name>
</gene>
<keyword evidence="2" id="KW-0812">Transmembrane</keyword>
<dbReference type="OrthoDB" id="6135231at2759"/>
<evidence type="ECO:0000256" key="1">
    <source>
        <dbReference type="SAM" id="MobiDB-lite"/>
    </source>
</evidence>
<keyword evidence="2" id="KW-0472">Membrane</keyword>
<dbReference type="AlphaFoldDB" id="A0A6J8EHE6"/>
<evidence type="ECO:0000313" key="4">
    <source>
        <dbReference type="Proteomes" id="UP000507470"/>
    </source>
</evidence>